<name>D6PB51_9ARCH</name>
<protein>
    <submittedName>
        <fullName evidence="1">Uncharacterized protein</fullName>
    </submittedName>
</protein>
<evidence type="ECO:0000313" key="1">
    <source>
        <dbReference type="EMBL" id="ADD92952.1"/>
    </source>
</evidence>
<accession>D6PB51</accession>
<dbReference type="EMBL" id="GU942959">
    <property type="protein sequence ID" value="ADD92952.1"/>
    <property type="molecule type" value="Genomic_DNA"/>
</dbReference>
<proteinExistence type="predicted"/>
<dbReference type="AlphaFoldDB" id="D6PB51"/>
<reference evidence="1" key="1">
    <citation type="journal article" date="2010" name="ISME J.">
        <title>Metagenome of the Mediterranean deep chlorophyll maximum studied by direct and fosmid library 454 pyrosequencing.</title>
        <authorList>
            <person name="Ghai R."/>
            <person name="Martin-Cuadrado A.B."/>
            <person name="Molto A.G."/>
            <person name="Heredia I.G."/>
            <person name="Cabrera R."/>
            <person name="Martin J."/>
            <person name="Verdu M."/>
            <person name="Deschamps P."/>
            <person name="Moreira D."/>
            <person name="Lopez-Garcia P."/>
            <person name="Mira A."/>
            <person name="Rodriguez-Valera F."/>
        </authorList>
    </citation>
    <scope>NUCLEOTIDE SEQUENCE</scope>
</reference>
<organism evidence="1">
    <name type="scientific">uncultured archaeon MedDCM-OCT-S04-C140</name>
    <dbReference type="NCBI Taxonomy" id="743085"/>
    <lineage>
        <taxon>Archaea</taxon>
        <taxon>environmental samples</taxon>
    </lineage>
</organism>
<sequence length="285" mass="32194">MYFVVEPFGFGDQEPEFQFDMTLNGTTVTSDTILVNGSLVSGSENGDVYVEVAFFEENFSATAIAKYNLQMESLWARSDSLSDGDAFSLTLSVEEMYTNMSNNQYVYIKTYELASPDEMWVNIHWFEFTLTACQGLVAPEAAIEAGGEFILDENGFCQWDGAWTYDPVMDAWEEPEPQYEATFSLDIPVEAEVMEDDFFYTNGTILSSTQEETYIEVAFNNSSFEASAVEKYDLRLIHLWNRSDGLPVQSPLSLGLSVESLRGNITMSYTVYVQAYVYDAQDQRS</sequence>